<reference evidence="1" key="1">
    <citation type="submission" date="2019-08" db="EMBL/GenBank/DDBJ databases">
        <authorList>
            <person name="Kucharzyk K."/>
            <person name="Murdoch R.W."/>
            <person name="Higgins S."/>
            <person name="Loffler F."/>
        </authorList>
    </citation>
    <scope>NUCLEOTIDE SEQUENCE</scope>
</reference>
<evidence type="ECO:0008006" key="2">
    <source>
        <dbReference type="Google" id="ProtNLM"/>
    </source>
</evidence>
<evidence type="ECO:0000313" key="1">
    <source>
        <dbReference type="EMBL" id="MPL92288.1"/>
    </source>
</evidence>
<organism evidence="1">
    <name type="scientific">bioreactor metagenome</name>
    <dbReference type="NCBI Taxonomy" id="1076179"/>
    <lineage>
        <taxon>unclassified sequences</taxon>
        <taxon>metagenomes</taxon>
        <taxon>ecological metagenomes</taxon>
    </lineage>
</organism>
<accession>A0A644VLR4</accession>
<sequence>MKKIFFIIVCLVITLSLNAQNDSIYRDISLLKKNIIKIKPTSFVYGYTQITYERSLSPRRSIEVNVSLIGLGDDSYNRDPMGFALRGGYKFYFGSRKIKRSFMKGLYLMPEIAFCMYDKNVPVEKEWNLFSGIIKKTTPVILDEEGEVDSERLRKYYIALIGNVGYQWNIYRFVIEYNIGIGLGYYNKTRNYIGILDSRIDDDHHFGFNGGNDGRYYGVFNANLKIGYMF</sequence>
<dbReference type="EMBL" id="VSSQ01000353">
    <property type="protein sequence ID" value="MPL92288.1"/>
    <property type="molecule type" value="Genomic_DNA"/>
</dbReference>
<comment type="caution">
    <text evidence="1">The sequence shown here is derived from an EMBL/GenBank/DDBJ whole genome shotgun (WGS) entry which is preliminary data.</text>
</comment>
<dbReference type="AlphaFoldDB" id="A0A644VLR4"/>
<protein>
    <recommendedName>
        <fullName evidence="2">DUF3575 domain-containing protein</fullName>
    </recommendedName>
</protein>
<name>A0A644VLR4_9ZZZZ</name>
<proteinExistence type="predicted"/>
<gene>
    <name evidence="1" type="ORF">SDC9_38386</name>
</gene>